<dbReference type="GO" id="GO:0000724">
    <property type="term" value="P:double-strand break repair via homologous recombination"/>
    <property type="evidence" value="ECO:0007669"/>
    <property type="project" value="TreeGrafter"/>
</dbReference>
<dbReference type="SUPFAM" id="SSF52540">
    <property type="entry name" value="P-loop containing nucleoside triphosphate hydrolases"/>
    <property type="match status" value="1"/>
</dbReference>
<keyword evidence="9" id="KW-0539">Nucleus</keyword>
<dbReference type="Pfam" id="PF00271">
    <property type="entry name" value="Helicase_C"/>
    <property type="match status" value="1"/>
</dbReference>
<evidence type="ECO:0000256" key="4">
    <source>
        <dbReference type="ARBA" id="ARBA00022801"/>
    </source>
</evidence>
<dbReference type="PROSITE" id="PS00690">
    <property type="entry name" value="DEAH_ATP_HELICASE"/>
    <property type="match status" value="1"/>
</dbReference>
<feature type="compositionally biased region" description="Low complexity" evidence="12">
    <location>
        <begin position="1578"/>
        <end position="1589"/>
    </location>
</feature>
<organism evidence="15 16">
    <name type="scientific">Exophiala xenobiotica</name>
    <dbReference type="NCBI Taxonomy" id="348802"/>
    <lineage>
        <taxon>Eukaryota</taxon>
        <taxon>Fungi</taxon>
        <taxon>Dikarya</taxon>
        <taxon>Ascomycota</taxon>
        <taxon>Pezizomycotina</taxon>
        <taxon>Eurotiomycetes</taxon>
        <taxon>Chaetothyriomycetidae</taxon>
        <taxon>Chaetothyriales</taxon>
        <taxon>Herpotrichiellaceae</taxon>
        <taxon>Exophiala</taxon>
    </lineage>
</organism>
<keyword evidence="16" id="KW-1185">Reference proteome</keyword>
<feature type="compositionally biased region" description="Polar residues" evidence="12">
    <location>
        <begin position="1302"/>
        <end position="1312"/>
    </location>
</feature>
<dbReference type="SMART" id="SM00487">
    <property type="entry name" value="DEXDc"/>
    <property type="match status" value="1"/>
</dbReference>
<dbReference type="PANTHER" id="PTHR13710">
    <property type="entry name" value="DNA HELICASE RECQ FAMILY MEMBER"/>
    <property type="match status" value="1"/>
</dbReference>
<dbReference type="InterPro" id="IPR004589">
    <property type="entry name" value="DNA_helicase_ATP-dep_RecQ"/>
</dbReference>
<feature type="compositionally biased region" description="Low complexity" evidence="12">
    <location>
        <begin position="520"/>
        <end position="537"/>
    </location>
</feature>
<comment type="catalytic activity">
    <reaction evidence="10">
        <text>Couples ATP hydrolysis with the unwinding of duplex DNA by translocating in the 3'-5' direction.</text>
        <dbReference type="EC" id="5.6.2.4"/>
    </reaction>
</comment>
<dbReference type="GO" id="GO:0006260">
    <property type="term" value="P:DNA replication"/>
    <property type="evidence" value="ECO:0007669"/>
    <property type="project" value="InterPro"/>
</dbReference>
<name>A0A0D2DBE8_9EURO</name>
<keyword evidence="3" id="KW-0547">Nucleotide-binding</keyword>
<dbReference type="EMBL" id="KN847318">
    <property type="protein sequence ID" value="KIW59622.1"/>
    <property type="molecule type" value="Genomic_DNA"/>
</dbReference>
<feature type="region of interest" description="Disordered" evidence="12">
    <location>
        <begin position="1272"/>
        <end position="1345"/>
    </location>
</feature>
<dbReference type="GO" id="GO:0005694">
    <property type="term" value="C:chromosome"/>
    <property type="evidence" value="ECO:0007669"/>
    <property type="project" value="TreeGrafter"/>
</dbReference>
<evidence type="ECO:0000256" key="2">
    <source>
        <dbReference type="ARBA" id="ARBA00005446"/>
    </source>
</evidence>
<dbReference type="SUPFAM" id="SSF46785">
    <property type="entry name" value="Winged helix' DNA-binding domain"/>
    <property type="match status" value="1"/>
</dbReference>
<keyword evidence="6" id="KW-0067">ATP-binding</keyword>
<evidence type="ECO:0000256" key="3">
    <source>
        <dbReference type="ARBA" id="ARBA00022741"/>
    </source>
</evidence>
<dbReference type="InterPro" id="IPR036390">
    <property type="entry name" value="WH_DNA-bd_sf"/>
</dbReference>
<dbReference type="Pfam" id="PF16124">
    <property type="entry name" value="RecQ_Zn_bind"/>
    <property type="match status" value="1"/>
</dbReference>
<evidence type="ECO:0000256" key="10">
    <source>
        <dbReference type="ARBA" id="ARBA00034617"/>
    </source>
</evidence>
<evidence type="ECO:0000256" key="12">
    <source>
        <dbReference type="SAM" id="MobiDB-lite"/>
    </source>
</evidence>
<dbReference type="FunFam" id="3.40.50.300:FF:001975">
    <property type="entry name" value="ATP-dependent DNA helicase"/>
    <property type="match status" value="1"/>
</dbReference>
<dbReference type="PROSITE" id="PS51192">
    <property type="entry name" value="HELICASE_ATP_BIND_1"/>
    <property type="match status" value="1"/>
</dbReference>
<dbReference type="InterPro" id="IPR014001">
    <property type="entry name" value="Helicase_ATP-bd"/>
</dbReference>
<dbReference type="GO" id="GO:0016787">
    <property type="term" value="F:hydrolase activity"/>
    <property type="evidence" value="ECO:0007669"/>
    <property type="project" value="UniProtKB-KW"/>
</dbReference>
<dbReference type="Pfam" id="PF00270">
    <property type="entry name" value="DEAD"/>
    <property type="match status" value="1"/>
</dbReference>
<evidence type="ECO:0000256" key="8">
    <source>
        <dbReference type="ARBA" id="ARBA00023235"/>
    </source>
</evidence>
<dbReference type="NCBIfam" id="TIGR00614">
    <property type="entry name" value="recQ_fam"/>
    <property type="match status" value="1"/>
</dbReference>
<feature type="region of interest" description="Disordered" evidence="12">
    <location>
        <begin position="569"/>
        <end position="646"/>
    </location>
</feature>
<dbReference type="InterPro" id="IPR032284">
    <property type="entry name" value="RecQ_Zn-bd"/>
</dbReference>
<feature type="compositionally biased region" description="Polar residues" evidence="12">
    <location>
        <begin position="172"/>
        <end position="181"/>
    </location>
</feature>
<comment type="similarity">
    <text evidence="2">Belongs to the helicase family. RecQ subfamily.</text>
</comment>
<feature type="region of interest" description="Disordered" evidence="12">
    <location>
        <begin position="129"/>
        <end position="236"/>
    </location>
</feature>
<proteinExistence type="inferred from homology"/>
<feature type="region of interest" description="Disordered" evidence="12">
    <location>
        <begin position="516"/>
        <end position="537"/>
    </location>
</feature>
<evidence type="ECO:0000313" key="15">
    <source>
        <dbReference type="EMBL" id="KIW59622.1"/>
    </source>
</evidence>
<dbReference type="SMART" id="SM00956">
    <property type="entry name" value="RQC"/>
    <property type="match status" value="1"/>
</dbReference>
<dbReference type="GeneID" id="25325967"/>
<dbReference type="GO" id="GO:0003677">
    <property type="term" value="F:DNA binding"/>
    <property type="evidence" value="ECO:0007669"/>
    <property type="project" value="UniProtKB-KW"/>
</dbReference>
<dbReference type="GO" id="GO:0005634">
    <property type="term" value="C:nucleus"/>
    <property type="evidence" value="ECO:0007669"/>
    <property type="project" value="UniProtKB-SubCell"/>
</dbReference>
<dbReference type="HOGENOM" id="CLU_001103_16_4_1"/>
<keyword evidence="4" id="KW-0378">Hydrolase</keyword>
<dbReference type="OrthoDB" id="10261556at2759"/>
<evidence type="ECO:0000256" key="9">
    <source>
        <dbReference type="ARBA" id="ARBA00023242"/>
    </source>
</evidence>
<dbReference type="GO" id="GO:0043138">
    <property type="term" value="F:3'-5' DNA helicase activity"/>
    <property type="evidence" value="ECO:0007669"/>
    <property type="project" value="UniProtKB-EC"/>
</dbReference>
<dbReference type="PANTHER" id="PTHR13710:SF153">
    <property type="entry name" value="RECQ-LIKE DNA HELICASE BLM"/>
    <property type="match status" value="1"/>
</dbReference>
<comment type="subcellular location">
    <subcellularLocation>
        <location evidence="1">Nucleus</location>
    </subcellularLocation>
</comment>
<reference evidence="15 16" key="1">
    <citation type="submission" date="2015-01" db="EMBL/GenBank/DDBJ databases">
        <title>The Genome Sequence of Exophiala xenobiotica CBS118157.</title>
        <authorList>
            <consortium name="The Broad Institute Genomics Platform"/>
            <person name="Cuomo C."/>
            <person name="de Hoog S."/>
            <person name="Gorbushina A."/>
            <person name="Stielow B."/>
            <person name="Teixiera M."/>
            <person name="Abouelleil A."/>
            <person name="Chapman S.B."/>
            <person name="Priest M."/>
            <person name="Young S.K."/>
            <person name="Wortman J."/>
            <person name="Nusbaum C."/>
            <person name="Birren B."/>
        </authorList>
    </citation>
    <scope>NUCLEOTIDE SEQUENCE [LARGE SCALE GENOMIC DNA]</scope>
    <source>
        <strain evidence="15 16">CBS 118157</strain>
    </source>
</reference>
<dbReference type="FunFam" id="3.40.50.300:FF:000537">
    <property type="entry name" value="Bloom syndrome RecQ-like helicase"/>
    <property type="match status" value="1"/>
</dbReference>
<dbReference type="GO" id="GO:0009378">
    <property type="term" value="F:four-way junction helicase activity"/>
    <property type="evidence" value="ECO:0007669"/>
    <property type="project" value="TreeGrafter"/>
</dbReference>
<dbReference type="CDD" id="cd17920">
    <property type="entry name" value="DEXHc_RecQ"/>
    <property type="match status" value="1"/>
</dbReference>
<dbReference type="EC" id="5.6.2.4" evidence="11"/>
<dbReference type="Gene3D" id="3.40.50.300">
    <property type="entry name" value="P-loop containing nucleotide triphosphate hydrolases"/>
    <property type="match status" value="2"/>
</dbReference>
<protein>
    <recommendedName>
        <fullName evidence="11">DNA 3'-5' helicase</fullName>
        <ecNumber evidence="11">5.6.2.4</ecNumber>
    </recommendedName>
</protein>
<feature type="compositionally biased region" description="Polar residues" evidence="12">
    <location>
        <begin position="569"/>
        <end position="592"/>
    </location>
</feature>
<dbReference type="InterPro" id="IPR036388">
    <property type="entry name" value="WH-like_DNA-bd_sf"/>
</dbReference>
<feature type="region of interest" description="Disordered" evidence="12">
    <location>
        <begin position="62"/>
        <end position="115"/>
    </location>
</feature>
<evidence type="ECO:0000256" key="11">
    <source>
        <dbReference type="ARBA" id="ARBA00034808"/>
    </source>
</evidence>
<dbReference type="GO" id="GO:0005524">
    <property type="term" value="F:ATP binding"/>
    <property type="evidence" value="ECO:0007669"/>
    <property type="project" value="UniProtKB-KW"/>
</dbReference>
<sequence length="1613" mass="181395">MTKNNLSQCLAWLLQHPHSFGPLEHISVAANTAVAQYDEPANDDMARLQFAPQIQSRSKLLLQPNHNNALPTPEPSRASEERKPSPSRTRPKFETPSAHLQSPRPRTPVGTFEKSKDILDIDEIDLTGDITTSSFGDFGPPTRLWRESSASRVEPVSKKKGKKRKSDEYQSDLFSPSSARSTSKRVNKATTYRSAGPFEGSQGRILEEYQDEERDSPTQKPRRTDVNEEMKEEEEFPDVGFEEDMEFYDAVDADIDRELMRTPLEDTHTRRARKVVPDSDEEDVDLVGIKIQSQRPIKNESMENYQQDIGLSPKRFEPTQHKLQLSQPDNFLKVSQSPSRTVLPTTIHPGLAGSFSPKRETTFKSSGSSIDHNKNLTEDQQRVVDSFIKSGLERCQGLLERLEQSNRSVRSAIMDAIISGDGASEQMQWTLKDIHSKITATTQLLEEHGLLKKLLDKQSELSRQRYELEASKQEIDFTDPTNAFMQVSNNIRRTKLDIDSHQSTVLKLLENSGVAMTSEPAPSASTNNPPLSPSTSLASKSVLVASTQKVPQHVSPRRKYDDAQDLAHLSTQSVRQTPVSQRITPVDNSFEPQSHRYAAPRSSPQRASVPVKPLQRPMSTRTIPNVPESPRRYKNTSYEDDDAYDRGFSRTMGSPPADFAFNDDDFGDDFDDDEEMYKAAEEFEQNLPMVRSTPPSLRGRMALGEVSENIRRRSPQKPTSRGDDSPHARLMQYPWSKDVASALKKRFHLQGFRHNQLEAINATLSGKDAFVLMPTGGGKSLCYQLPSIVQSGHTRGVTVVVSPLLSLMQDQVDHLNKLRIQAVLLNGDSSKEARSYLLTTLKGPHPERFVQLLYITPEMFNKSQAMVRALQDLHQRQRLARIVIDEAHCVSQWGHDFRPDYKALGELRKQFKNVPVMALTATATENVKVDVMQNLGMVHAERFTQSFNRPNLTYEVRPKGKGPAVLESIADLIQTSYSGQAGIVYCLSRKNCETVAEKLRQQYNINAQHYHAGMSSDERIDIQKKWQAGKFLVIVATIAFGMGIDKPDVRFVIHHTIPKSLEGYYQETGRAGRDGKKSGCYLYYGYGDTMSLKRMIDQSDGSDEQKLRQRHLLRNVVQFCDNRSDCRRKQVLNYFNEHFDPMDCQNGCDNCNSTSTFVTEDFSEHAQHIVRLVRKIHSANVTLLHSVDVYRGARLKKIVDLRHDQIEEFGMGSDLVRGDVERLFNRLIWEDAIGLSHQTNRSGFTTEYVQPGPNASVFEQGRRPLKIQVLASPRNKAQAQISKPRKTAKGNTGVAAAADTYPASTNVSSPMQSRPCRRAVARRQTSYSSDDDFIAQSSEEEDTIASRRAVKKAKADSRSAPITSDESISNLNEIHQYILEDFVERAKKDIERIVIAKSLRRKPITDQMLRDIAIHFSQTEQEIKKRTRLNDDMYKIFGPMLLRLITTAYNNYEAMIRAQEDPPEDPNHKTVVMISDDEIEGDDDFVENDVDVDESESSHYFSVADEVSQFNQRMTQIQTFDKASKPVSKKSESHSGSGSWSRRGAREYRRGGGGSGNGSGPRTKLKGPTGGAKKKRGGSSARSSTSTAGFEASVYRNGNRISRGGGGIGMMPT</sequence>
<evidence type="ECO:0000256" key="5">
    <source>
        <dbReference type="ARBA" id="ARBA00022806"/>
    </source>
</evidence>
<dbReference type="RefSeq" id="XP_013320206.1">
    <property type="nucleotide sequence ID" value="XM_013464752.1"/>
</dbReference>
<dbReference type="Proteomes" id="UP000054342">
    <property type="component" value="Unassembled WGS sequence"/>
</dbReference>
<accession>A0A0D2DBE8</accession>
<dbReference type="Pfam" id="PF09382">
    <property type="entry name" value="RQC"/>
    <property type="match status" value="1"/>
</dbReference>
<feature type="region of interest" description="Disordered" evidence="12">
    <location>
        <begin position="706"/>
        <end position="729"/>
    </location>
</feature>
<feature type="domain" description="Helicase C-terminal" evidence="14">
    <location>
        <begin position="965"/>
        <end position="1113"/>
    </location>
</feature>
<dbReference type="InterPro" id="IPR018982">
    <property type="entry name" value="RQC_domain"/>
</dbReference>
<dbReference type="CDD" id="cd18794">
    <property type="entry name" value="SF2_C_RecQ"/>
    <property type="match status" value="1"/>
</dbReference>
<feature type="compositionally biased region" description="Acidic residues" evidence="12">
    <location>
        <begin position="1329"/>
        <end position="1343"/>
    </location>
</feature>
<evidence type="ECO:0000313" key="16">
    <source>
        <dbReference type="Proteomes" id="UP000054342"/>
    </source>
</evidence>
<dbReference type="InterPro" id="IPR027417">
    <property type="entry name" value="P-loop_NTPase"/>
</dbReference>
<dbReference type="PROSITE" id="PS51194">
    <property type="entry name" value="HELICASE_CTER"/>
    <property type="match status" value="1"/>
</dbReference>
<feature type="region of interest" description="Disordered" evidence="12">
    <location>
        <begin position="1520"/>
        <end position="1613"/>
    </location>
</feature>
<dbReference type="GO" id="GO:0005737">
    <property type="term" value="C:cytoplasm"/>
    <property type="evidence" value="ECO:0007669"/>
    <property type="project" value="TreeGrafter"/>
</dbReference>
<evidence type="ECO:0000256" key="7">
    <source>
        <dbReference type="ARBA" id="ARBA00023125"/>
    </source>
</evidence>
<keyword evidence="8" id="KW-0413">Isomerase</keyword>
<gene>
    <name evidence="15" type="ORF">PV05_04059</name>
</gene>
<dbReference type="STRING" id="348802.A0A0D2DBE8"/>
<dbReference type="SMART" id="SM00490">
    <property type="entry name" value="HELICc"/>
    <property type="match status" value="1"/>
</dbReference>
<evidence type="ECO:0000259" key="13">
    <source>
        <dbReference type="PROSITE" id="PS51192"/>
    </source>
</evidence>
<feature type="compositionally biased region" description="Gly residues" evidence="12">
    <location>
        <begin position="1603"/>
        <end position="1613"/>
    </location>
</feature>
<evidence type="ECO:0000256" key="1">
    <source>
        <dbReference type="ARBA" id="ARBA00004123"/>
    </source>
</evidence>
<dbReference type="InterPro" id="IPR001650">
    <property type="entry name" value="Helicase_C-like"/>
</dbReference>
<dbReference type="Gene3D" id="1.10.10.10">
    <property type="entry name" value="Winged helix-like DNA-binding domain superfamily/Winged helix DNA-binding domain"/>
    <property type="match status" value="1"/>
</dbReference>
<feature type="domain" description="Helicase ATP-binding" evidence="13">
    <location>
        <begin position="760"/>
        <end position="941"/>
    </location>
</feature>
<keyword evidence="7" id="KW-0238">DNA-binding</keyword>
<dbReference type="InterPro" id="IPR002464">
    <property type="entry name" value="DNA/RNA_helicase_DEAH_CS"/>
</dbReference>
<keyword evidence="5" id="KW-0347">Helicase</keyword>
<evidence type="ECO:0000256" key="6">
    <source>
        <dbReference type="ARBA" id="ARBA00022840"/>
    </source>
</evidence>
<evidence type="ECO:0000259" key="14">
    <source>
        <dbReference type="PROSITE" id="PS51194"/>
    </source>
</evidence>
<dbReference type="InterPro" id="IPR011545">
    <property type="entry name" value="DEAD/DEAH_box_helicase_dom"/>
</dbReference>